<organism evidence="2 3">
    <name type="scientific">Favolaschia claudopus</name>
    <dbReference type="NCBI Taxonomy" id="2862362"/>
    <lineage>
        <taxon>Eukaryota</taxon>
        <taxon>Fungi</taxon>
        <taxon>Dikarya</taxon>
        <taxon>Basidiomycota</taxon>
        <taxon>Agaricomycotina</taxon>
        <taxon>Agaricomycetes</taxon>
        <taxon>Agaricomycetidae</taxon>
        <taxon>Agaricales</taxon>
        <taxon>Marasmiineae</taxon>
        <taxon>Mycenaceae</taxon>
        <taxon>Favolaschia</taxon>
    </lineage>
</organism>
<reference evidence="2 3" key="1">
    <citation type="journal article" date="2024" name="J Genomics">
        <title>Draft genome sequencing and assembly of Favolaschia claudopus CIRM-BRFM 2984 isolated from oak limbs.</title>
        <authorList>
            <person name="Navarro D."/>
            <person name="Drula E."/>
            <person name="Chaduli D."/>
            <person name="Cazenave R."/>
            <person name="Ahrendt S."/>
            <person name="Wang J."/>
            <person name="Lipzen A."/>
            <person name="Daum C."/>
            <person name="Barry K."/>
            <person name="Grigoriev I.V."/>
            <person name="Favel A."/>
            <person name="Rosso M.N."/>
            <person name="Martin F."/>
        </authorList>
    </citation>
    <scope>NUCLEOTIDE SEQUENCE [LARGE SCALE GENOMIC DNA]</scope>
    <source>
        <strain evidence="2 3">CIRM-BRFM 2984</strain>
    </source>
</reference>
<gene>
    <name evidence="2" type="ORF">R3P38DRAFT_3296840</name>
</gene>
<proteinExistence type="predicted"/>
<dbReference type="AlphaFoldDB" id="A0AAV9Z794"/>
<keyword evidence="1" id="KW-0732">Signal</keyword>
<sequence length="68" mass="7651">SHFVSWTPLCVFHVLHLSSFGAQPTLLFCDLLPVVEGELEDTGRKLVFAYTVENIRLEICNSRVDTGE</sequence>
<evidence type="ECO:0000256" key="1">
    <source>
        <dbReference type="SAM" id="SignalP"/>
    </source>
</evidence>
<protein>
    <submittedName>
        <fullName evidence="2">Uncharacterized protein</fullName>
    </submittedName>
</protein>
<evidence type="ECO:0000313" key="2">
    <source>
        <dbReference type="EMBL" id="KAK6972226.1"/>
    </source>
</evidence>
<keyword evidence="3" id="KW-1185">Reference proteome</keyword>
<feature type="non-terminal residue" evidence="2">
    <location>
        <position position="1"/>
    </location>
</feature>
<comment type="caution">
    <text evidence="2">The sequence shown here is derived from an EMBL/GenBank/DDBJ whole genome shotgun (WGS) entry which is preliminary data.</text>
</comment>
<evidence type="ECO:0000313" key="3">
    <source>
        <dbReference type="Proteomes" id="UP001362999"/>
    </source>
</evidence>
<dbReference type="EMBL" id="JAWWNJ010000190">
    <property type="protein sequence ID" value="KAK6972226.1"/>
    <property type="molecule type" value="Genomic_DNA"/>
</dbReference>
<feature type="chain" id="PRO_5044024312" evidence="1">
    <location>
        <begin position="23"/>
        <end position="68"/>
    </location>
</feature>
<dbReference type="Proteomes" id="UP001362999">
    <property type="component" value="Unassembled WGS sequence"/>
</dbReference>
<name>A0AAV9Z794_9AGAR</name>
<feature type="signal peptide" evidence="1">
    <location>
        <begin position="1"/>
        <end position="22"/>
    </location>
</feature>
<accession>A0AAV9Z794</accession>